<gene>
    <name evidence="1" type="ORF">HV832_14000</name>
</gene>
<name>A0A850QI20_9BURK</name>
<dbReference type="AlphaFoldDB" id="A0A850QI20"/>
<protein>
    <submittedName>
        <fullName evidence="1">Uncharacterized protein</fullName>
    </submittedName>
</protein>
<evidence type="ECO:0000313" key="1">
    <source>
        <dbReference type="EMBL" id="NVO78938.1"/>
    </source>
</evidence>
<dbReference type="EMBL" id="JABXYJ010000008">
    <property type="protein sequence ID" value="NVO78938.1"/>
    <property type="molecule type" value="Genomic_DNA"/>
</dbReference>
<sequence>MNQQPEQTNAATTGAVTKEDKLYQRVVATEEVQQALYQYECARARRDSIDRKLEGGSGATDKNKLAYWEMELTSATTELKKLQAQHPVLAKHPLIAAVHEEAPPISS</sequence>
<evidence type="ECO:0000313" key="2">
    <source>
        <dbReference type="Proteomes" id="UP000588051"/>
    </source>
</evidence>
<accession>A0A850QI20</accession>
<dbReference type="RefSeq" id="WP_176804473.1">
    <property type="nucleotide sequence ID" value="NZ_JABXYJ010000008.1"/>
</dbReference>
<reference evidence="1 2" key="1">
    <citation type="submission" date="2020-06" db="EMBL/GenBank/DDBJ databases">
        <authorList>
            <person name="Qiu C."/>
            <person name="Liu Z."/>
        </authorList>
    </citation>
    <scope>NUCLEOTIDE SEQUENCE [LARGE SCALE GENOMIC DNA]</scope>
    <source>
        <strain evidence="1 2">EM 1</strain>
    </source>
</reference>
<proteinExistence type="predicted"/>
<comment type="caution">
    <text evidence="1">The sequence shown here is derived from an EMBL/GenBank/DDBJ whole genome shotgun (WGS) entry which is preliminary data.</text>
</comment>
<dbReference type="Proteomes" id="UP000588051">
    <property type="component" value="Unassembled WGS sequence"/>
</dbReference>
<keyword evidence="2" id="KW-1185">Reference proteome</keyword>
<organism evidence="1 2">
    <name type="scientific">Undibacterium oligocarboniphilum</name>
    <dbReference type="NCBI Taxonomy" id="666702"/>
    <lineage>
        <taxon>Bacteria</taxon>
        <taxon>Pseudomonadati</taxon>
        <taxon>Pseudomonadota</taxon>
        <taxon>Betaproteobacteria</taxon>
        <taxon>Burkholderiales</taxon>
        <taxon>Oxalobacteraceae</taxon>
        <taxon>Undibacterium</taxon>
    </lineage>
</organism>